<evidence type="ECO:0000313" key="3">
    <source>
        <dbReference type="RefSeq" id="XP_018014925.2"/>
    </source>
</evidence>
<dbReference type="GeneID" id="108671841"/>
<dbReference type="AlphaFoldDB" id="A0A8B7NMM3"/>
<name>A0A8B7NMM3_HYAAZ</name>
<feature type="region of interest" description="Disordered" evidence="1">
    <location>
        <begin position="22"/>
        <end position="84"/>
    </location>
</feature>
<organism evidence="2 3">
    <name type="scientific">Hyalella azteca</name>
    <name type="common">Amphipod</name>
    <dbReference type="NCBI Taxonomy" id="294128"/>
    <lineage>
        <taxon>Eukaryota</taxon>
        <taxon>Metazoa</taxon>
        <taxon>Ecdysozoa</taxon>
        <taxon>Arthropoda</taxon>
        <taxon>Crustacea</taxon>
        <taxon>Multicrustacea</taxon>
        <taxon>Malacostraca</taxon>
        <taxon>Eumalacostraca</taxon>
        <taxon>Peracarida</taxon>
        <taxon>Amphipoda</taxon>
        <taxon>Senticaudata</taxon>
        <taxon>Talitrida</taxon>
        <taxon>Talitroidea</taxon>
        <taxon>Hyalellidae</taxon>
        <taxon>Hyalella</taxon>
    </lineage>
</organism>
<accession>A0A8B7NMM3</accession>
<evidence type="ECO:0000313" key="2">
    <source>
        <dbReference type="Proteomes" id="UP000694843"/>
    </source>
</evidence>
<protein>
    <submittedName>
        <fullName evidence="3">Uncharacterized protein LOC108671841</fullName>
    </submittedName>
</protein>
<keyword evidence="2" id="KW-1185">Reference proteome</keyword>
<gene>
    <name evidence="3" type="primary">LOC108671841</name>
</gene>
<dbReference type="RefSeq" id="XP_018014925.2">
    <property type="nucleotide sequence ID" value="XM_018159436.2"/>
</dbReference>
<reference evidence="3" key="1">
    <citation type="submission" date="2025-08" db="UniProtKB">
        <authorList>
            <consortium name="RefSeq"/>
        </authorList>
    </citation>
    <scope>IDENTIFICATION</scope>
    <source>
        <tissue evidence="3">Whole organism</tissue>
    </source>
</reference>
<evidence type="ECO:0000256" key="1">
    <source>
        <dbReference type="SAM" id="MobiDB-lite"/>
    </source>
</evidence>
<dbReference type="Proteomes" id="UP000694843">
    <property type="component" value="Unplaced"/>
</dbReference>
<dbReference type="KEGG" id="hazt:108671841"/>
<sequence length="179" mass="20639">MFFSRALIPQAGGKVITKLSGFPDEKKKIQRPRPTVRRLQFDDVETASHASSESDWEPPGALSSDDASDREPVEPCSSTPRTSTGRRYLKWNEADTKIILDYFKKYFTEDGEGARGHLPGTVEMESFLKRHKLRTLMPFQHKRKIEFLRTKIYNTHKTCRMQARVFMNKYMGPNIPGGR</sequence>
<proteinExistence type="predicted"/>